<keyword evidence="2" id="KW-0677">Repeat</keyword>
<dbReference type="InterPro" id="IPR000571">
    <property type="entry name" value="Znf_CCCH"/>
</dbReference>
<dbReference type="SMART" id="SM00356">
    <property type="entry name" value="ZnF_C3H1"/>
    <property type="match status" value="2"/>
</dbReference>
<evidence type="ECO:0000259" key="9">
    <source>
        <dbReference type="PROSITE" id="PS50103"/>
    </source>
</evidence>
<dbReference type="EMBL" id="CM035428">
    <property type="protein sequence ID" value="KAH7301233.1"/>
    <property type="molecule type" value="Genomic_DNA"/>
</dbReference>
<dbReference type="GO" id="GO:0003677">
    <property type="term" value="F:DNA binding"/>
    <property type="evidence" value="ECO:0007669"/>
    <property type="project" value="UniProtKB-KW"/>
</dbReference>
<evidence type="ECO:0000256" key="8">
    <source>
        <dbReference type="SAM" id="MobiDB-lite"/>
    </source>
</evidence>
<dbReference type="PROSITE" id="PS50088">
    <property type="entry name" value="ANK_REPEAT"/>
    <property type="match status" value="1"/>
</dbReference>
<dbReference type="PROSITE" id="PS50103">
    <property type="entry name" value="ZF_C3H1"/>
    <property type="match status" value="1"/>
</dbReference>
<dbReference type="FunFam" id="3.30.1370.210:FF:000009">
    <property type="entry name" value="Zinc finger CCCH domain-containing protein 66"/>
    <property type="match status" value="1"/>
</dbReference>
<dbReference type="SMART" id="SM00248">
    <property type="entry name" value="ANK"/>
    <property type="match status" value="2"/>
</dbReference>
<evidence type="ECO:0000256" key="6">
    <source>
        <dbReference type="PROSITE-ProRule" id="PRU00023"/>
    </source>
</evidence>
<feature type="repeat" description="ANK" evidence="6">
    <location>
        <begin position="130"/>
        <end position="165"/>
    </location>
</feature>
<feature type="compositionally biased region" description="Polar residues" evidence="8">
    <location>
        <begin position="7"/>
        <end position="31"/>
    </location>
</feature>
<evidence type="ECO:0000256" key="3">
    <source>
        <dbReference type="ARBA" id="ARBA00022771"/>
    </source>
</evidence>
<feature type="region of interest" description="Disordered" evidence="8">
    <location>
        <begin position="1"/>
        <end position="40"/>
    </location>
</feature>
<feature type="zinc finger region" description="C3H1-type" evidence="7">
    <location>
        <begin position="344"/>
        <end position="366"/>
    </location>
</feature>
<evidence type="ECO:0000256" key="5">
    <source>
        <dbReference type="ARBA" id="ARBA00023125"/>
    </source>
</evidence>
<evidence type="ECO:0000256" key="1">
    <source>
        <dbReference type="ARBA" id="ARBA00022723"/>
    </source>
</evidence>
<sequence>MCGGPEQINSSSTVASQDGVVSSSFENNGNHHTLDKEELPDMHNAAHISSLLELAADNDLEGFQRAVKEYKLKVTGIGSWYGRQSGKNLMVWEQRTPAMIASLYGSVDVLKYILSIYEDSGDINVKCGSDCSTALHCAAAGGSDRALETVILLLQFGAELNALDALGRRPADVIASFPRLPNMKYNLKRLLELDDLNSIHESIGVLEGVKEQKPDSLINAEKDGVIVSDDKVGEKSGVAASASSSSSSGDSLVSSPSSSPKALDMVTGKGPESSNEKAKDYFVDPSIPDIKNSLYTTDEFRMFSFKVRPCSRAYSHDWTECPFVHPGENARRRDPRRYHYSCVPCPEFRKGSCRRGDACEYAHGVFECWLHPAQYRTRLCKDGTDCNRRVCFFAHTNEELRPLYVSSGSAIPCSRTSLATDMVSLSPPLCPGSPSSALMLNSFSSGSAQVNLTTPPMSPSSPANSLPGGPWSPSSVPALHLPGVSLHTSRLRSSLNARDISLEDFGRSADFDGQLVNEVGPLSNHPLSTQARLNAAVAASSSRYRNLGLTVSPTNLEEMFLSSDMVSSPKSLIQDASRMSHVEVQMQPHKSSPVQTSMRTKLGPPGFASLPDHYSQLQQAVALESQSQGPSSVHSPKQVSSYSLGSLGRMATLGGELDMSISNGISLPSSVLAARASFTQRDKRSHSSRDLGAGVSLLDWGSPTGKPEWGIQRDDLSKFRKSASFGIRGSEEPDLSWVNTLVKEGPPEADKGFTGIIKGQTSNNHKEVDHALRSWIENMQLDEIAA</sequence>
<evidence type="ECO:0000256" key="4">
    <source>
        <dbReference type="ARBA" id="ARBA00022833"/>
    </source>
</evidence>
<dbReference type="EMBL" id="CM035428">
    <property type="protein sequence ID" value="KAH7301232.1"/>
    <property type="molecule type" value="Genomic_DNA"/>
</dbReference>
<evidence type="ECO:0000256" key="7">
    <source>
        <dbReference type="PROSITE-ProRule" id="PRU00723"/>
    </source>
</evidence>
<feature type="region of interest" description="Disordered" evidence="8">
    <location>
        <begin position="450"/>
        <end position="471"/>
    </location>
</feature>
<keyword evidence="1 7" id="KW-0479">Metal-binding</keyword>
<dbReference type="InterPro" id="IPR041367">
    <property type="entry name" value="Znf-CCCH_4"/>
</dbReference>
<dbReference type="Pfam" id="PF18044">
    <property type="entry name" value="zf-CCCH_4"/>
    <property type="match status" value="1"/>
</dbReference>
<dbReference type="PANTHER" id="PTHR14493">
    <property type="entry name" value="UNKEMPT FAMILY MEMBER"/>
    <property type="match status" value="1"/>
</dbReference>
<dbReference type="SUPFAM" id="SSF48403">
    <property type="entry name" value="Ankyrin repeat"/>
    <property type="match status" value="1"/>
</dbReference>
<dbReference type="InterPro" id="IPR036770">
    <property type="entry name" value="Ankyrin_rpt-contain_sf"/>
</dbReference>
<dbReference type="Proteomes" id="UP000825935">
    <property type="component" value="Chromosome 23"/>
</dbReference>
<proteinExistence type="predicted"/>
<keyword evidence="5" id="KW-0238">DNA-binding</keyword>
<dbReference type="AlphaFoldDB" id="A0A8T2RY28"/>
<reference evidence="10 11" key="1">
    <citation type="submission" date="2021-08" db="EMBL/GenBank/DDBJ databases">
        <title>WGS assembly of Ceratopteris richardii.</title>
        <authorList>
            <person name="Marchant D.B."/>
            <person name="Chen G."/>
            <person name="Jenkins J."/>
            <person name="Shu S."/>
            <person name="Leebens-Mack J."/>
            <person name="Grimwood J."/>
            <person name="Schmutz J."/>
            <person name="Soltis P."/>
            <person name="Soltis D."/>
            <person name="Chen Z.-H."/>
        </authorList>
    </citation>
    <scope>NUCLEOTIDE SEQUENCE [LARGE SCALE GENOMIC DNA]</scope>
    <source>
        <strain evidence="10">Whitten #5841</strain>
        <tissue evidence="10">Leaf</tissue>
    </source>
</reference>
<dbReference type="Gene3D" id="1.25.40.20">
    <property type="entry name" value="Ankyrin repeat-containing domain"/>
    <property type="match status" value="1"/>
</dbReference>
<feature type="compositionally biased region" description="Polar residues" evidence="8">
    <location>
        <begin position="450"/>
        <end position="464"/>
    </location>
</feature>
<dbReference type="GO" id="GO:0008270">
    <property type="term" value="F:zinc ion binding"/>
    <property type="evidence" value="ECO:0007669"/>
    <property type="project" value="UniProtKB-KW"/>
</dbReference>
<feature type="region of interest" description="Disordered" evidence="8">
    <location>
        <begin position="237"/>
        <end position="279"/>
    </location>
</feature>
<dbReference type="InterPro" id="IPR057444">
    <property type="entry name" value="Znf-CCCH_AtC3H23-like"/>
</dbReference>
<dbReference type="PROSITE" id="PS50297">
    <property type="entry name" value="ANK_REP_REGION"/>
    <property type="match status" value="1"/>
</dbReference>
<comment type="caution">
    <text evidence="10">The sequence shown here is derived from an EMBL/GenBank/DDBJ whole genome shotgun (WGS) entry which is preliminary data.</text>
</comment>
<dbReference type="Gene3D" id="3.30.1370.210">
    <property type="match status" value="1"/>
</dbReference>
<evidence type="ECO:0000313" key="10">
    <source>
        <dbReference type="EMBL" id="KAH7301232.1"/>
    </source>
</evidence>
<dbReference type="InterPro" id="IPR045234">
    <property type="entry name" value="Unkempt-like"/>
</dbReference>
<dbReference type="OrthoDB" id="410307at2759"/>
<dbReference type="InterPro" id="IPR002110">
    <property type="entry name" value="Ankyrin_rpt"/>
</dbReference>
<name>A0A8T2RY28_CERRI</name>
<dbReference type="OMA" id="TVLNQFQ"/>
<dbReference type="Pfam" id="PF12796">
    <property type="entry name" value="Ank_2"/>
    <property type="match status" value="1"/>
</dbReference>
<gene>
    <name evidence="10" type="ORF">KP509_23G017000</name>
</gene>
<accession>A0A8T2RY28</accession>
<feature type="compositionally biased region" description="Low complexity" evidence="8">
    <location>
        <begin position="237"/>
        <end position="264"/>
    </location>
</feature>
<keyword evidence="3 7" id="KW-0863">Zinc-finger</keyword>
<keyword evidence="6" id="KW-0040">ANK repeat</keyword>
<evidence type="ECO:0000256" key="2">
    <source>
        <dbReference type="ARBA" id="ARBA00022737"/>
    </source>
</evidence>
<keyword evidence="11" id="KW-1185">Reference proteome</keyword>
<dbReference type="Pfam" id="PF25512">
    <property type="entry name" value="zf-CCCH_AtC3H23"/>
    <property type="match status" value="1"/>
</dbReference>
<dbReference type="EMBL" id="CM035428">
    <property type="protein sequence ID" value="KAH7301230.1"/>
    <property type="molecule type" value="Genomic_DNA"/>
</dbReference>
<dbReference type="PANTHER" id="PTHR14493:SF50">
    <property type="entry name" value="RING FINGER PROTEIN UNKEMPT"/>
    <property type="match status" value="1"/>
</dbReference>
<keyword evidence="4 7" id="KW-0862">Zinc</keyword>
<feature type="domain" description="C3H1-type" evidence="9">
    <location>
        <begin position="344"/>
        <end position="366"/>
    </location>
</feature>
<dbReference type="EMBL" id="CM035428">
    <property type="protein sequence ID" value="KAH7301231.1"/>
    <property type="molecule type" value="Genomic_DNA"/>
</dbReference>
<organism evidence="10 11">
    <name type="scientific">Ceratopteris richardii</name>
    <name type="common">Triangle waterfern</name>
    <dbReference type="NCBI Taxonomy" id="49495"/>
    <lineage>
        <taxon>Eukaryota</taxon>
        <taxon>Viridiplantae</taxon>
        <taxon>Streptophyta</taxon>
        <taxon>Embryophyta</taxon>
        <taxon>Tracheophyta</taxon>
        <taxon>Polypodiopsida</taxon>
        <taxon>Polypodiidae</taxon>
        <taxon>Polypodiales</taxon>
        <taxon>Pteridineae</taxon>
        <taxon>Pteridaceae</taxon>
        <taxon>Parkerioideae</taxon>
        <taxon>Ceratopteris</taxon>
    </lineage>
</organism>
<dbReference type="GO" id="GO:0010468">
    <property type="term" value="P:regulation of gene expression"/>
    <property type="evidence" value="ECO:0007669"/>
    <property type="project" value="UniProtKB-ARBA"/>
</dbReference>
<evidence type="ECO:0000313" key="11">
    <source>
        <dbReference type="Proteomes" id="UP000825935"/>
    </source>
</evidence>
<protein>
    <recommendedName>
        <fullName evidence="9">C3H1-type domain-containing protein</fullName>
    </recommendedName>
</protein>